<dbReference type="SFLD" id="SFLDG01387">
    <property type="entry name" value="BtrN-like_SPASM_domain_contain"/>
    <property type="match status" value="1"/>
</dbReference>
<dbReference type="InterPro" id="IPR013785">
    <property type="entry name" value="Aldolase_TIM"/>
</dbReference>
<dbReference type="PANTHER" id="PTHR11228">
    <property type="entry name" value="RADICAL SAM DOMAIN PROTEIN"/>
    <property type="match status" value="1"/>
</dbReference>
<dbReference type="AlphaFoldDB" id="A0A7K4MR93"/>
<feature type="domain" description="Radical SAM core" evidence="7">
    <location>
        <begin position="10"/>
        <end position="153"/>
    </location>
</feature>
<name>A0A7K4MR93_9ARCH</name>
<dbReference type="SFLD" id="SFLDG01067">
    <property type="entry name" value="SPASM/twitch_domain_containing"/>
    <property type="match status" value="1"/>
</dbReference>
<comment type="caution">
    <text evidence="9">The sequence shown here is derived from an EMBL/GenBank/DDBJ whole genome shotgun (WGS) entry which is preliminary data.</text>
</comment>
<dbReference type="CDD" id="cd01335">
    <property type="entry name" value="Radical_SAM"/>
    <property type="match status" value="1"/>
</dbReference>
<dbReference type="GO" id="GO:0003824">
    <property type="term" value="F:catalytic activity"/>
    <property type="evidence" value="ECO:0007669"/>
    <property type="project" value="InterPro"/>
</dbReference>
<dbReference type="SUPFAM" id="SSF102114">
    <property type="entry name" value="Radical SAM enzymes"/>
    <property type="match status" value="1"/>
</dbReference>
<accession>A0A7K4MR93</accession>
<dbReference type="Proteomes" id="UP000523105">
    <property type="component" value="Unassembled WGS sequence"/>
</dbReference>
<evidence type="ECO:0000256" key="6">
    <source>
        <dbReference type="ARBA" id="ARBA00023014"/>
    </source>
</evidence>
<dbReference type="InterPro" id="IPR023885">
    <property type="entry name" value="4Fe4S-binding_SPASM_dom"/>
</dbReference>
<evidence type="ECO:0000256" key="5">
    <source>
        <dbReference type="ARBA" id="ARBA00023004"/>
    </source>
</evidence>
<evidence type="ECO:0000313" key="10">
    <source>
        <dbReference type="Proteomes" id="UP000523105"/>
    </source>
</evidence>
<gene>
    <name evidence="9" type="ORF">HX837_04405</name>
</gene>
<dbReference type="Pfam" id="PF13186">
    <property type="entry name" value="SPASM"/>
    <property type="match status" value="1"/>
</dbReference>
<dbReference type="CDD" id="cd21109">
    <property type="entry name" value="SPASM"/>
    <property type="match status" value="1"/>
</dbReference>
<dbReference type="InterPro" id="IPR034391">
    <property type="entry name" value="AdoMet-like_SPASM_containing"/>
</dbReference>
<dbReference type="SFLD" id="SFLDS00029">
    <property type="entry name" value="Radical_SAM"/>
    <property type="match status" value="1"/>
</dbReference>
<protein>
    <submittedName>
        <fullName evidence="9">Radical SAM protein</fullName>
    </submittedName>
</protein>
<evidence type="ECO:0000256" key="4">
    <source>
        <dbReference type="ARBA" id="ARBA00022723"/>
    </source>
</evidence>
<evidence type="ECO:0000259" key="8">
    <source>
        <dbReference type="Pfam" id="PF13186"/>
    </source>
</evidence>
<evidence type="ECO:0000259" key="7">
    <source>
        <dbReference type="Pfam" id="PF04055"/>
    </source>
</evidence>
<dbReference type="Pfam" id="PF04055">
    <property type="entry name" value="Radical_SAM"/>
    <property type="match status" value="1"/>
</dbReference>
<dbReference type="Gene3D" id="3.20.20.70">
    <property type="entry name" value="Aldolase class I"/>
    <property type="match status" value="1"/>
</dbReference>
<dbReference type="GO" id="GO:0051536">
    <property type="term" value="F:iron-sulfur cluster binding"/>
    <property type="evidence" value="ECO:0007669"/>
    <property type="project" value="UniProtKB-KW"/>
</dbReference>
<keyword evidence="5" id="KW-0408">Iron</keyword>
<evidence type="ECO:0000256" key="1">
    <source>
        <dbReference type="ARBA" id="ARBA00001966"/>
    </source>
</evidence>
<keyword evidence="4" id="KW-0479">Metal-binding</keyword>
<evidence type="ECO:0000313" key="9">
    <source>
        <dbReference type="EMBL" id="NWJ43434.1"/>
    </source>
</evidence>
<proteinExistence type="predicted"/>
<dbReference type="InterPro" id="IPR058240">
    <property type="entry name" value="rSAM_sf"/>
</dbReference>
<feature type="domain" description="4Fe4S-binding SPASM" evidence="8">
    <location>
        <begin position="227"/>
        <end position="285"/>
    </location>
</feature>
<dbReference type="GO" id="GO:0046872">
    <property type="term" value="F:metal ion binding"/>
    <property type="evidence" value="ECO:0007669"/>
    <property type="project" value="UniProtKB-KW"/>
</dbReference>
<organism evidence="9 10">
    <name type="scientific">Marine Group I thaumarchaeote</name>
    <dbReference type="NCBI Taxonomy" id="2511932"/>
    <lineage>
        <taxon>Archaea</taxon>
        <taxon>Nitrososphaerota</taxon>
        <taxon>Marine Group I</taxon>
    </lineage>
</organism>
<keyword evidence="6" id="KW-0411">Iron-sulfur</keyword>
<evidence type="ECO:0000256" key="3">
    <source>
        <dbReference type="ARBA" id="ARBA00022691"/>
    </source>
</evidence>
<dbReference type="InterPro" id="IPR050377">
    <property type="entry name" value="Radical_SAM_PqqE_MftC-like"/>
</dbReference>
<keyword evidence="2" id="KW-0004">4Fe-4S</keyword>
<evidence type="ECO:0000256" key="2">
    <source>
        <dbReference type="ARBA" id="ARBA00022485"/>
    </source>
</evidence>
<reference evidence="9 10" key="1">
    <citation type="journal article" date="2019" name="Environ. Microbiol.">
        <title>Genomics insights into ecotype formation of ammonia-oxidizing archaea in the deep ocean.</title>
        <authorList>
            <person name="Wang Y."/>
            <person name="Huang J.M."/>
            <person name="Cui G.J."/>
            <person name="Nunoura T."/>
            <person name="Takaki Y."/>
            <person name="Li W.L."/>
            <person name="Li J."/>
            <person name="Gao Z.M."/>
            <person name="Takai K."/>
            <person name="Zhang A.Q."/>
            <person name="Stepanauskas R."/>
        </authorList>
    </citation>
    <scope>NUCLEOTIDE SEQUENCE [LARGE SCALE GENOMIC DNA]</scope>
    <source>
        <strain evidence="9 10">L15b</strain>
    </source>
</reference>
<comment type="cofactor">
    <cofactor evidence="1">
        <name>[4Fe-4S] cluster</name>
        <dbReference type="ChEBI" id="CHEBI:49883"/>
    </cofactor>
</comment>
<dbReference type="EMBL" id="JACASV010000025">
    <property type="protein sequence ID" value="NWJ43434.1"/>
    <property type="molecule type" value="Genomic_DNA"/>
</dbReference>
<dbReference type="PANTHER" id="PTHR11228:SF7">
    <property type="entry name" value="PQQA PEPTIDE CYCLASE"/>
    <property type="match status" value="1"/>
</dbReference>
<dbReference type="InterPro" id="IPR007197">
    <property type="entry name" value="rSAM"/>
</dbReference>
<keyword evidence="3" id="KW-0949">S-adenosyl-L-methionine</keyword>
<sequence>MGLIRQLDMELFGGCNYVCQMCPQGFEDGREKEFKKSIKWENFIKIVDDAISQGVESISVHGGGEPTLHKKFIDCIKYIKSKGVKCVSFSNGYTLTQKLCKEISTSGLDIFRVSVIGYNPEKYHEWMKMDAFDRVRKNVKYLVELCKGTNTEIHSNHLITDNDNREYEVEQYKKFVGYTGTKAEVWMMHNWSGEYDGPYERKKEDRRGCGRPFSKILQVRAGGLDKHQGAVVACCMVLGNDSAATLGHLDDQTIEEVLNGEKYEELRQAHREERFDDIPYCKDCDQLWHVPESLVWTNIEKRKYKQSKMIEDLQIA</sequence>